<evidence type="ECO:0000256" key="1">
    <source>
        <dbReference type="ARBA" id="ARBA00022679"/>
    </source>
</evidence>
<dbReference type="GO" id="GO:0000030">
    <property type="term" value="F:mannosyltransferase activity"/>
    <property type="evidence" value="ECO:0007669"/>
    <property type="project" value="TreeGrafter"/>
</dbReference>
<keyword evidence="2" id="KW-0472">Membrane</keyword>
<dbReference type="InterPro" id="IPR051706">
    <property type="entry name" value="Glycosyltransferase_domain"/>
</dbReference>
<keyword evidence="2" id="KW-0812">Transmembrane</keyword>
<reference evidence="3" key="3">
    <citation type="submission" date="2023-05" db="EMBL/GenBank/DDBJ databases">
        <authorList>
            <person name="Smith C.H."/>
        </authorList>
    </citation>
    <scope>NUCLEOTIDE SEQUENCE</scope>
    <source>
        <strain evidence="3">CHS0354</strain>
        <tissue evidence="3">Mantle</tissue>
    </source>
</reference>
<keyword evidence="1" id="KW-0808">Transferase</keyword>
<sequence length="225" mass="26372">MAWWTIKCMISIVMFFVGSVFIYLHSKEARSNYSSEIEVFDVDEFPAFGIEAEEEYPSDKTILRIQPILHQTWKDRAVSSRVGTWIKSWSINHPSWQYIFWTDDSARCLVHNIHRYLLPTYDGYAENIRRADAIRYVILYEFGGVYADIDVESLRSLDPIIRKYSCILAQEPYEHPIFDGNFEHLVINAFMACAKKHPFMKLEQILILVIQKLCISLLLSTFSQL</sequence>
<reference evidence="3" key="2">
    <citation type="journal article" date="2021" name="Genome Biol. Evol.">
        <title>Developing a high-quality reference genome for a parasitic bivalve with doubly uniparental inheritance (Bivalvia: Unionida).</title>
        <authorList>
            <person name="Smith C.H."/>
        </authorList>
    </citation>
    <scope>NUCLEOTIDE SEQUENCE</scope>
    <source>
        <strain evidence="3">CHS0354</strain>
        <tissue evidence="3">Mantle</tissue>
    </source>
</reference>
<organism evidence="3 4">
    <name type="scientific">Potamilus streckersoni</name>
    <dbReference type="NCBI Taxonomy" id="2493646"/>
    <lineage>
        <taxon>Eukaryota</taxon>
        <taxon>Metazoa</taxon>
        <taxon>Spiralia</taxon>
        <taxon>Lophotrochozoa</taxon>
        <taxon>Mollusca</taxon>
        <taxon>Bivalvia</taxon>
        <taxon>Autobranchia</taxon>
        <taxon>Heteroconchia</taxon>
        <taxon>Palaeoheterodonta</taxon>
        <taxon>Unionida</taxon>
        <taxon>Unionoidea</taxon>
        <taxon>Unionidae</taxon>
        <taxon>Ambleminae</taxon>
        <taxon>Lampsilini</taxon>
        <taxon>Potamilus</taxon>
    </lineage>
</organism>
<dbReference type="AlphaFoldDB" id="A0AAE0VGY5"/>
<dbReference type="SUPFAM" id="SSF53448">
    <property type="entry name" value="Nucleotide-diphospho-sugar transferases"/>
    <property type="match status" value="1"/>
</dbReference>
<dbReference type="PANTHER" id="PTHR32385:SF15">
    <property type="entry name" value="INOSITOL PHOSPHOCERAMIDE MANNOSYLTRANSFERASE 1"/>
    <property type="match status" value="1"/>
</dbReference>
<feature type="transmembrane region" description="Helical" evidence="2">
    <location>
        <begin position="6"/>
        <end position="24"/>
    </location>
</feature>
<dbReference type="Proteomes" id="UP001195483">
    <property type="component" value="Unassembled WGS sequence"/>
</dbReference>
<evidence type="ECO:0000313" key="4">
    <source>
        <dbReference type="Proteomes" id="UP001195483"/>
    </source>
</evidence>
<reference evidence="3" key="1">
    <citation type="journal article" date="2021" name="Genome Biol. Evol.">
        <title>A High-Quality Reference Genome for a Parasitic Bivalve with Doubly Uniparental Inheritance (Bivalvia: Unionida).</title>
        <authorList>
            <person name="Smith C.H."/>
        </authorList>
    </citation>
    <scope>NUCLEOTIDE SEQUENCE</scope>
    <source>
        <strain evidence="3">CHS0354</strain>
    </source>
</reference>
<dbReference type="InterPro" id="IPR029044">
    <property type="entry name" value="Nucleotide-diphossugar_trans"/>
</dbReference>
<dbReference type="Gene3D" id="3.90.550.20">
    <property type="match status" value="1"/>
</dbReference>
<dbReference type="InterPro" id="IPR007577">
    <property type="entry name" value="GlycoTrfase_DXD_sugar-bd_CS"/>
</dbReference>
<comment type="caution">
    <text evidence="3">The sequence shown here is derived from an EMBL/GenBank/DDBJ whole genome shotgun (WGS) entry which is preliminary data.</text>
</comment>
<gene>
    <name evidence="3" type="ORF">CHS0354_021843</name>
</gene>
<dbReference type="GO" id="GO:0016020">
    <property type="term" value="C:membrane"/>
    <property type="evidence" value="ECO:0007669"/>
    <property type="project" value="GOC"/>
</dbReference>
<accession>A0AAE0VGY5</accession>
<dbReference type="Pfam" id="PF04488">
    <property type="entry name" value="Gly_transf_sug"/>
    <property type="match status" value="1"/>
</dbReference>
<dbReference type="GO" id="GO:0051999">
    <property type="term" value="P:mannosyl-inositol phosphorylceramide biosynthetic process"/>
    <property type="evidence" value="ECO:0007669"/>
    <property type="project" value="TreeGrafter"/>
</dbReference>
<name>A0AAE0VGY5_9BIVA</name>
<protein>
    <submittedName>
        <fullName evidence="3">Uncharacterized protein</fullName>
    </submittedName>
</protein>
<dbReference type="PANTHER" id="PTHR32385">
    <property type="entry name" value="MANNOSYL PHOSPHORYLINOSITOL CERAMIDE SYNTHASE"/>
    <property type="match status" value="1"/>
</dbReference>
<evidence type="ECO:0000256" key="2">
    <source>
        <dbReference type="SAM" id="Phobius"/>
    </source>
</evidence>
<dbReference type="EMBL" id="JAEAOA010001328">
    <property type="protein sequence ID" value="KAK3577873.1"/>
    <property type="molecule type" value="Genomic_DNA"/>
</dbReference>
<keyword evidence="4" id="KW-1185">Reference proteome</keyword>
<keyword evidence="2" id="KW-1133">Transmembrane helix</keyword>
<proteinExistence type="predicted"/>
<evidence type="ECO:0000313" key="3">
    <source>
        <dbReference type="EMBL" id="KAK3577873.1"/>
    </source>
</evidence>